<dbReference type="AlphaFoldDB" id="A0A445BRN3"/>
<dbReference type="EMBL" id="SDMP01000008">
    <property type="protein sequence ID" value="RYR41339.1"/>
    <property type="molecule type" value="Genomic_DNA"/>
</dbReference>
<evidence type="ECO:0000313" key="2">
    <source>
        <dbReference type="EMBL" id="RYR41339.1"/>
    </source>
</evidence>
<dbReference type="Proteomes" id="UP000289738">
    <property type="component" value="Chromosome A08"/>
</dbReference>
<evidence type="ECO:0000256" key="1">
    <source>
        <dbReference type="SAM" id="MobiDB-lite"/>
    </source>
</evidence>
<gene>
    <name evidence="2" type="ORF">Ahy_A08g037740</name>
</gene>
<reference evidence="2 3" key="1">
    <citation type="submission" date="2019-01" db="EMBL/GenBank/DDBJ databases">
        <title>Sequencing of cultivated peanut Arachis hypogaea provides insights into genome evolution and oil improvement.</title>
        <authorList>
            <person name="Chen X."/>
        </authorList>
    </citation>
    <scope>NUCLEOTIDE SEQUENCE [LARGE SCALE GENOMIC DNA]</scope>
    <source>
        <strain evidence="3">cv. Fuhuasheng</strain>
        <tissue evidence="2">Leaves</tissue>
    </source>
</reference>
<comment type="caution">
    <text evidence="2">The sequence shown here is derived from an EMBL/GenBank/DDBJ whole genome shotgun (WGS) entry which is preliminary data.</text>
</comment>
<protein>
    <submittedName>
        <fullName evidence="2">Uncharacterized protein</fullName>
    </submittedName>
</protein>
<sequence>MEQFQDSPHKDHSPVDLNKNKKKEIHLVKVDNEQDRCITNLLLFAPIYTPIPVEINSSACKT</sequence>
<evidence type="ECO:0000313" key="3">
    <source>
        <dbReference type="Proteomes" id="UP000289738"/>
    </source>
</evidence>
<accession>A0A445BRN3</accession>
<organism evidence="2 3">
    <name type="scientific">Arachis hypogaea</name>
    <name type="common">Peanut</name>
    <dbReference type="NCBI Taxonomy" id="3818"/>
    <lineage>
        <taxon>Eukaryota</taxon>
        <taxon>Viridiplantae</taxon>
        <taxon>Streptophyta</taxon>
        <taxon>Embryophyta</taxon>
        <taxon>Tracheophyta</taxon>
        <taxon>Spermatophyta</taxon>
        <taxon>Magnoliopsida</taxon>
        <taxon>eudicotyledons</taxon>
        <taxon>Gunneridae</taxon>
        <taxon>Pentapetalae</taxon>
        <taxon>rosids</taxon>
        <taxon>fabids</taxon>
        <taxon>Fabales</taxon>
        <taxon>Fabaceae</taxon>
        <taxon>Papilionoideae</taxon>
        <taxon>50 kb inversion clade</taxon>
        <taxon>dalbergioids sensu lato</taxon>
        <taxon>Dalbergieae</taxon>
        <taxon>Pterocarpus clade</taxon>
        <taxon>Arachis</taxon>
    </lineage>
</organism>
<name>A0A445BRN3_ARAHY</name>
<proteinExistence type="predicted"/>
<keyword evidence="3" id="KW-1185">Reference proteome</keyword>
<feature type="region of interest" description="Disordered" evidence="1">
    <location>
        <begin position="1"/>
        <end position="21"/>
    </location>
</feature>